<dbReference type="EMBL" id="BGZK01000256">
    <property type="protein sequence ID" value="GBP32237.1"/>
    <property type="molecule type" value="Genomic_DNA"/>
</dbReference>
<dbReference type="AlphaFoldDB" id="A0A4C1V1S3"/>
<organism evidence="1 2">
    <name type="scientific">Eumeta variegata</name>
    <name type="common">Bagworm moth</name>
    <name type="synonym">Eumeta japonica</name>
    <dbReference type="NCBI Taxonomy" id="151549"/>
    <lineage>
        <taxon>Eukaryota</taxon>
        <taxon>Metazoa</taxon>
        <taxon>Ecdysozoa</taxon>
        <taxon>Arthropoda</taxon>
        <taxon>Hexapoda</taxon>
        <taxon>Insecta</taxon>
        <taxon>Pterygota</taxon>
        <taxon>Neoptera</taxon>
        <taxon>Endopterygota</taxon>
        <taxon>Lepidoptera</taxon>
        <taxon>Glossata</taxon>
        <taxon>Ditrysia</taxon>
        <taxon>Tineoidea</taxon>
        <taxon>Psychidae</taxon>
        <taxon>Oiketicinae</taxon>
        <taxon>Eumeta</taxon>
    </lineage>
</organism>
<proteinExistence type="predicted"/>
<dbReference type="Proteomes" id="UP000299102">
    <property type="component" value="Unassembled WGS sequence"/>
</dbReference>
<evidence type="ECO:0000313" key="2">
    <source>
        <dbReference type="Proteomes" id="UP000299102"/>
    </source>
</evidence>
<evidence type="ECO:0000313" key="1">
    <source>
        <dbReference type="EMBL" id="GBP32237.1"/>
    </source>
</evidence>
<protein>
    <submittedName>
        <fullName evidence="1">Uncharacterized protein</fullName>
    </submittedName>
</protein>
<reference evidence="1 2" key="1">
    <citation type="journal article" date="2019" name="Commun. Biol.">
        <title>The bagworm genome reveals a unique fibroin gene that provides high tensile strength.</title>
        <authorList>
            <person name="Kono N."/>
            <person name="Nakamura H."/>
            <person name="Ohtoshi R."/>
            <person name="Tomita M."/>
            <person name="Numata K."/>
            <person name="Arakawa K."/>
        </authorList>
    </citation>
    <scope>NUCLEOTIDE SEQUENCE [LARGE SCALE GENOMIC DNA]</scope>
</reference>
<comment type="caution">
    <text evidence="1">The sequence shown here is derived from an EMBL/GenBank/DDBJ whole genome shotgun (WGS) entry which is preliminary data.</text>
</comment>
<sequence length="134" mass="14901">MLTPGFAYICRTFPDISKPAGVRFNFVARCVRLTPAPAPVAGCRRLATTTTTPMYMNVKVHGHASPIKMYATQMCNGCTIYKMQIEWCIRHSSVRSPARNGRYRAPAPCAFTKQFDFCADGRPAAPRDPRVGEQ</sequence>
<name>A0A4C1V1S3_EUMVA</name>
<accession>A0A4C1V1S3</accession>
<keyword evidence="2" id="KW-1185">Reference proteome</keyword>
<gene>
    <name evidence="1" type="ORF">EVAR_27661_1</name>
</gene>